<evidence type="ECO:0000313" key="2">
    <source>
        <dbReference type="EMBL" id="KKS84613.1"/>
    </source>
</evidence>
<evidence type="ECO:0000313" key="3">
    <source>
        <dbReference type="Proteomes" id="UP000034543"/>
    </source>
</evidence>
<feature type="transmembrane region" description="Helical" evidence="1">
    <location>
        <begin position="62"/>
        <end position="83"/>
    </location>
</feature>
<evidence type="ECO:0000256" key="1">
    <source>
        <dbReference type="SAM" id="Phobius"/>
    </source>
</evidence>
<organism evidence="2 3">
    <name type="scientific">Candidatus Gottesmanbacteria bacterium GW2011_GWA1_43_11</name>
    <dbReference type="NCBI Taxonomy" id="1618436"/>
    <lineage>
        <taxon>Bacteria</taxon>
        <taxon>Candidatus Gottesmaniibacteriota</taxon>
    </lineage>
</organism>
<proteinExistence type="predicted"/>
<reference evidence="2 3" key="1">
    <citation type="journal article" date="2015" name="Nature">
        <title>rRNA introns, odd ribosomes, and small enigmatic genomes across a large radiation of phyla.</title>
        <authorList>
            <person name="Brown C.T."/>
            <person name="Hug L.A."/>
            <person name="Thomas B.C."/>
            <person name="Sharon I."/>
            <person name="Castelle C.J."/>
            <person name="Singh A."/>
            <person name="Wilkins M.J."/>
            <person name="Williams K.H."/>
            <person name="Banfield J.F."/>
        </authorList>
    </citation>
    <scope>NUCLEOTIDE SEQUENCE [LARGE SCALE GENOMIC DNA]</scope>
</reference>
<name>A0A0G1FCN6_9BACT</name>
<accession>A0A0G1FCN6</accession>
<dbReference type="AlphaFoldDB" id="A0A0G1FCN6"/>
<protein>
    <submittedName>
        <fullName evidence="2">Uncharacterized protein</fullName>
    </submittedName>
</protein>
<keyword evidence="1" id="KW-1133">Transmembrane helix</keyword>
<comment type="caution">
    <text evidence="2">The sequence shown here is derived from an EMBL/GenBank/DDBJ whole genome shotgun (WGS) entry which is preliminary data.</text>
</comment>
<keyword evidence="1" id="KW-0472">Membrane</keyword>
<dbReference type="Proteomes" id="UP000034543">
    <property type="component" value="Unassembled WGS sequence"/>
</dbReference>
<keyword evidence="1" id="KW-0812">Transmembrane</keyword>
<gene>
    <name evidence="2" type="ORF">UV59_C0016G0001</name>
</gene>
<dbReference type="EMBL" id="LCFB01000016">
    <property type="protein sequence ID" value="KKS84613.1"/>
    <property type="molecule type" value="Genomic_DNA"/>
</dbReference>
<sequence>MFTGKIKPVAVFGLSGIQLDLGKLISNSLPAGALPPGATLSQKEEIIPSQLINDPLNLTAHLFFMGFIASIGYKLGSLGVMLLRPVVVKMKETKT</sequence>